<dbReference type="SMART" id="SM00714">
    <property type="entry name" value="LITAF"/>
    <property type="match status" value="1"/>
</dbReference>
<dbReference type="AlphaFoldDB" id="A0A671KDP7"/>
<evidence type="ECO:0000256" key="7">
    <source>
        <dbReference type="ARBA" id="ARBA00023136"/>
    </source>
</evidence>
<evidence type="ECO:0000313" key="10">
    <source>
        <dbReference type="Ensembl" id="ENSSANP00000004583.1"/>
    </source>
</evidence>
<keyword evidence="5" id="KW-0479">Metal-binding</keyword>
<protein>
    <recommendedName>
        <fullName evidence="9">LITAF domain-containing protein</fullName>
    </recommendedName>
</protein>
<evidence type="ECO:0000256" key="1">
    <source>
        <dbReference type="ARBA" id="ARBA00004125"/>
    </source>
</evidence>
<evidence type="ECO:0000256" key="6">
    <source>
        <dbReference type="ARBA" id="ARBA00022833"/>
    </source>
</evidence>
<dbReference type="PANTHER" id="PTHR23292:SF48">
    <property type="entry name" value="LIPOPOLYSACCHARIDE-INDUCED TUMOR NECROSIS FACTOR-ALPHA FACTOR HOMOLOG-RELATED"/>
    <property type="match status" value="1"/>
</dbReference>
<dbReference type="PROSITE" id="PS51837">
    <property type="entry name" value="LITAF"/>
    <property type="match status" value="1"/>
</dbReference>
<comment type="similarity">
    <text evidence="4">Belongs to the CDIP1/LITAF family.</text>
</comment>
<dbReference type="GO" id="GO:0008270">
    <property type="term" value="F:zinc ion binding"/>
    <property type="evidence" value="ECO:0007669"/>
    <property type="project" value="TreeGrafter"/>
</dbReference>
<organism evidence="10 11">
    <name type="scientific">Sinocyclocheilus anshuiensis</name>
    <dbReference type="NCBI Taxonomy" id="1608454"/>
    <lineage>
        <taxon>Eukaryota</taxon>
        <taxon>Metazoa</taxon>
        <taxon>Chordata</taxon>
        <taxon>Craniata</taxon>
        <taxon>Vertebrata</taxon>
        <taxon>Euteleostomi</taxon>
        <taxon>Actinopterygii</taxon>
        <taxon>Neopterygii</taxon>
        <taxon>Teleostei</taxon>
        <taxon>Ostariophysi</taxon>
        <taxon>Cypriniformes</taxon>
        <taxon>Cyprinidae</taxon>
        <taxon>Cyprininae</taxon>
        <taxon>Sinocyclocheilus</taxon>
    </lineage>
</organism>
<keyword evidence="7 8" id="KW-0472">Membrane</keyword>
<name>A0A671KDP7_9TELE</name>
<dbReference type="InterPro" id="IPR037519">
    <property type="entry name" value="LITAF_fam"/>
</dbReference>
<evidence type="ECO:0000256" key="8">
    <source>
        <dbReference type="SAM" id="Phobius"/>
    </source>
</evidence>
<dbReference type="GO" id="GO:0098560">
    <property type="term" value="C:cytoplasmic side of late endosome membrane"/>
    <property type="evidence" value="ECO:0007669"/>
    <property type="project" value="TreeGrafter"/>
</dbReference>
<dbReference type="InterPro" id="IPR006629">
    <property type="entry name" value="LITAF"/>
</dbReference>
<dbReference type="GO" id="GO:0005634">
    <property type="term" value="C:nucleus"/>
    <property type="evidence" value="ECO:0007669"/>
    <property type="project" value="TreeGrafter"/>
</dbReference>
<evidence type="ECO:0000256" key="2">
    <source>
        <dbReference type="ARBA" id="ARBA00004414"/>
    </source>
</evidence>
<reference evidence="10" key="1">
    <citation type="submission" date="2025-08" db="UniProtKB">
        <authorList>
            <consortium name="Ensembl"/>
        </authorList>
    </citation>
    <scope>IDENTIFICATION</scope>
</reference>
<accession>A0A671KDP7</accession>
<evidence type="ECO:0000256" key="5">
    <source>
        <dbReference type="ARBA" id="ARBA00022723"/>
    </source>
</evidence>
<dbReference type="Proteomes" id="UP000472260">
    <property type="component" value="Unassembled WGS sequence"/>
</dbReference>
<evidence type="ECO:0000256" key="3">
    <source>
        <dbReference type="ARBA" id="ARBA00004630"/>
    </source>
</evidence>
<dbReference type="Pfam" id="PF10601">
    <property type="entry name" value="zf-LITAF-like"/>
    <property type="match status" value="1"/>
</dbReference>
<keyword evidence="11" id="KW-1185">Reference proteome</keyword>
<reference evidence="10" key="2">
    <citation type="submission" date="2025-09" db="UniProtKB">
        <authorList>
            <consortium name="Ensembl"/>
        </authorList>
    </citation>
    <scope>IDENTIFICATION</scope>
</reference>
<proteinExistence type="inferred from homology"/>
<dbReference type="Ensembl" id="ENSSANT00000004927.1">
    <property type="protein sequence ID" value="ENSSANP00000004583.1"/>
    <property type="gene ID" value="ENSSANG00000002488.1"/>
</dbReference>
<keyword evidence="6" id="KW-0862">Zinc</keyword>
<feature type="domain" description="LITAF" evidence="9">
    <location>
        <begin position="54"/>
        <end position="137"/>
    </location>
</feature>
<evidence type="ECO:0000256" key="4">
    <source>
        <dbReference type="ARBA" id="ARBA00005975"/>
    </source>
</evidence>
<dbReference type="GO" id="GO:0098574">
    <property type="term" value="C:cytoplasmic side of lysosomal membrane"/>
    <property type="evidence" value="ECO:0007669"/>
    <property type="project" value="TreeGrafter"/>
</dbReference>
<keyword evidence="8" id="KW-0812">Transmembrane</keyword>
<evidence type="ECO:0000313" key="11">
    <source>
        <dbReference type="Proteomes" id="UP000472260"/>
    </source>
</evidence>
<evidence type="ECO:0000259" key="9">
    <source>
        <dbReference type="PROSITE" id="PS51837"/>
    </source>
</evidence>
<feature type="transmembrane region" description="Helical" evidence="8">
    <location>
        <begin position="92"/>
        <end position="114"/>
    </location>
</feature>
<dbReference type="PANTHER" id="PTHR23292">
    <property type="entry name" value="LIPOPOLYSACCHARIDE-INDUCED TUMOR NECROSIS FACTOR-ALPHA FACTOR"/>
    <property type="match status" value="1"/>
</dbReference>
<sequence length="139" mass="15680">PMAVYNPQPTVMLPTVTQTFQSAAPAPGEQKNPSSMTLCFSLHSNTRRFQHIHDASVQNIVPPRLTDVLGQMKCPHCQLQVITETTFVNGQMVWAISAGLALLMIWPFCLIPFCEDSCKDVEHRCPYCKTLVHVHERKF</sequence>
<comment type="subcellular location">
    <subcellularLocation>
        <location evidence="1">Endosome membrane</location>
        <topology evidence="1">Peripheral membrane protein</topology>
        <orientation evidence="1">Cytoplasmic side</orientation>
    </subcellularLocation>
    <subcellularLocation>
        <location evidence="2">Late endosome membrane</location>
    </subcellularLocation>
    <subcellularLocation>
        <location evidence="3">Lysosome membrane</location>
        <topology evidence="3">Peripheral membrane protein</topology>
        <orientation evidence="3">Cytoplasmic side</orientation>
    </subcellularLocation>
</comment>
<keyword evidence="8" id="KW-1133">Transmembrane helix</keyword>